<proteinExistence type="predicted"/>
<dbReference type="PANTHER" id="PTHR10334">
    <property type="entry name" value="CYSTEINE-RICH SECRETORY PROTEIN-RELATED"/>
    <property type="match status" value="1"/>
</dbReference>
<evidence type="ECO:0000259" key="1">
    <source>
        <dbReference type="SMART" id="SM00198"/>
    </source>
</evidence>
<dbReference type="EMBL" id="JACAGB010000003">
    <property type="protein sequence ID" value="KAF6373743.1"/>
    <property type="molecule type" value="Genomic_DNA"/>
</dbReference>
<gene>
    <name evidence="2" type="ORF">mPipKuh1_005608</name>
</gene>
<dbReference type="Pfam" id="PF00188">
    <property type="entry name" value="CAP"/>
    <property type="match status" value="1"/>
</dbReference>
<dbReference type="SMART" id="SM00198">
    <property type="entry name" value="SCP"/>
    <property type="match status" value="1"/>
</dbReference>
<name>A0A7J7ZHK1_PIPKU</name>
<dbReference type="AlphaFoldDB" id="A0A7J7ZHK1"/>
<keyword evidence="3" id="KW-1185">Reference proteome</keyword>
<dbReference type="Proteomes" id="UP000558488">
    <property type="component" value="Unassembled WGS sequence"/>
</dbReference>
<dbReference type="InterPro" id="IPR001283">
    <property type="entry name" value="CRISP-related"/>
</dbReference>
<dbReference type="InterPro" id="IPR014044">
    <property type="entry name" value="CAP_dom"/>
</dbReference>
<dbReference type="SUPFAM" id="SSF55797">
    <property type="entry name" value="PR-1-like"/>
    <property type="match status" value="1"/>
</dbReference>
<evidence type="ECO:0000313" key="3">
    <source>
        <dbReference type="Proteomes" id="UP000558488"/>
    </source>
</evidence>
<reference evidence="2 3" key="1">
    <citation type="journal article" date="2020" name="Nature">
        <title>Six reference-quality genomes reveal evolution of bat adaptations.</title>
        <authorList>
            <person name="Jebb D."/>
            <person name="Huang Z."/>
            <person name="Pippel M."/>
            <person name="Hughes G.M."/>
            <person name="Lavrichenko K."/>
            <person name="Devanna P."/>
            <person name="Winkler S."/>
            <person name="Jermiin L.S."/>
            <person name="Skirmuntt E.C."/>
            <person name="Katzourakis A."/>
            <person name="Burkitt-Gray L."/>
            <person name="Ray D.A."/>
            <person name="Sullivan K.A.M."/>
            <person name="Roscito J.G."/>
            <person name="Kirilenko B.M."/>
            <person name="Davalos L.M."/>
            <person name="Corthals A.P."/>
            <person name="Power M.L."/>
            <person name="Jones G."/>
            <person name="Ransome R.D."/>
            <person name="Dechmann D.K.N."/>
            <person name="Locatelli A.G."/>
            <person name="Puechmaille S.J."/>
            <person name="Fedrigo O."/>
            <person name="Jarvis E.D."/>
            <person name="Hiller M."/>
            <person name="Vernes S.C."/>
            <person name="Myers E.W."/>
            <person name="Teeling E.C."/>
        </authorList>
    </citation>
    <scope>NUCLEOTIDE SEQUENCE [LARGE SCALE GENOMIC DNA]</scope>
    <source>
        <strain evidence="2">MPipKuh1</strain>
        <tissue evidence="2">Flight muscle</tissue>
    </source>
</reference>
<comment type="caution">
    <text evidence="2">The sequence shown here is derived from an EMBL/GenBank/DDBJ whole genome shotgun (WGS) entry which is preliminary data.</text>
</comment>
<feature type="domain" description="SCP" evidence="1">
    <location>
        <begin position="4"/>
        <end position="90"/>
    </location>
</feature>
<dbReference type="InterPro" id="IPR035940">
    <property type="entry name" value="CAP_sf"/>
</dbReference>
<protein>
    <submittedName>
        <fullName evidence="2">GLIPR1 like 2</fullName>
    </submittedName>
</protein>
<dbReference type="Gene3D" id="3.40.33.10">
    <property type="entry name" value="CAP"/>
    <property type="match status" value="1"/>
</dbReference>
<accession>A0A7J7ZHK1</accession>
<sequence length="90" mass="10298">MKMAHPIFKGIGENMWVGLENEFTTSIAIRSWFAEKDKYYFENGTCRGDCSKYLQLVWDKSYKVGCAVTPCSRIGRFKHAAIFICNYAPG</sequence>
<evidence type="ECO:0000313" key="2">
    <source>
        <dbReference type="EMBL" id="KAF6373743.1"/>
    </source>
</evidence>
<organism evidence="2 3">
    <name type="scientific">Pipistrellus kuhlii</name>
    <name type="common">Kuhl's pipistrelle</name>
    <dbReference type="NCBI Taxonomy" id="59472"/>
    <lineage>
        <taxon>Eukaryota</taxon>
        <taxon>Metazoa</taxon>
        <taxon>Chordata</taxon>
        <taxon>Craniata</taxon>
        <taxon>Vertebrata</taxon>
        <taxon>Euteleostomi</taxon>
        <taxon>Mammalia</taxon>
        <taxon>Eutheria</taxon>
        <taxon>Laurasiatheria</taxon>
        <taxon>Chiroptera</taxon>
        <taxon>Yangochiroptera</taxon>
        <taxon>Vespertilionidae</taxon>
        <taxon>Pipistrellus</taxon>
    </lineage>
</organism>
<dbReference type="PRINTS" id="PR00837">
    <property type="entry name" value="V5TPXLIKE"/>
</dbReference>